<gene>
    <name evidence="2" type="ORF">GWR21_06705</name>
</gene>
<dbReference type="RefSeq" id="WP_162330979.1">
    <property type="nucleotide sequence ID" value="NZ_CP048113.1"/>
</dbReference>
<feature type="domain" description="DUF6089" evidence="1">
    <location>
        <begin position="13"/>
        <end position="209"/>
    </location>
</feature>
<protein>
    <submittedName>
        <fullName evidence="2">Outer membrane beta-barrel protein</fullName>
    </submittedName>
</protein>
<accession>A0A6B9ZAA5</accession>
<dbReference type="EMBL" id="CP048113">
    <property type="protein sequence ID" value="QHS59282.1"/>
    <property type="molecule type" value="Genomic_DNA"/>
</dbReference>
<proteinExistence type="predicted"/>
<dbReference type="Gene3D" id="2.40.160.20">
    <property type="match status" value="1"/>
</dbReference>
<dbReference type="SUPFAM" id="SSF56925">
    <property type="entry name" value="OMPA-like"/>
    <property type="match status" value="1"/>
</dbReference>
<reference evidence="2 3" key="1">
    <citation type="submission" date="2020-01" db="EMBL/GenBank/DDBJ databases">
        <title>Complete genome sequence of Chitinophaga sp. H33E-04 isolated from quinoa roots.</title>
        <authorList>
            <person name="Weon H.-Y."/>
            <person name="Lee S.A."/>
        </authorList>
    </citation>
    <scope>NUCLEOTIDE SEQUENCE [LARGE SCALE GENOMIC DNA]</scope>
    <source>
        <strain evidence="2 3">H33E-04</strain>
    </source>
</reference>
<dbReference type="KEGG" id="chih:GWR21_06705"/>
<evidence type="ECO:0000259" key="1">
    <source>
        <dbReference type="Pfam" id="PF19573"/>
    </source>
</evidence>
<name>A0A6B9ZAA5_9BACT</name>
<sequence>MKNRLSRAVWKRVVVILLVCAPFSAFSQYWQAGGFLGITNYSGDLTQKRVDMRYTRYAIGAHVKRDINRYLTLRAGLTYGRIAGADSTNTDTMLLKRNLSFRSPVFEAQVGVEINFLDLDEKKITPYIHGGIGYYSFYPTTKDANGNTVKLRPLSTEGQGMSQYPTRKPYNIRQFSIPFGAGVKLLLTDNWIVGFEFGLRKTFTDYLDDVSLTYIDRNSLLRSRGQQAVNFAYRGDEVTGNHVTPGTYPTDGTTRGSDKYNDWYMFTGLTLSYRFGGGNGYGGHWKKQKASDCPRFF</sequence>
<dbReference type="AlphaFoldDB" id="A0A6B9ZAA5"/>
<dbReference type="Pfam" id="PF19573">
    <property type="entry name" value="DUF6089"/>
    <property type="match status" value="1"/>
</dbReference>
<evidence type="ECO:0000313" key="3">
    <source>
        <dbReference type="Proteomes" id="UP000476411"/>
    </source>
</evidence>
<dbReference type="Proteomes" id="UP000476411">
    <property type="component" value="Chromosome"/>
</dbReference>
<dbReference type="InterPro" id="IPR011250">
    <property type="entry name" value="OMP/PagP_B-barrel"/>
</dbReference>
<keyword evidence="3" id="KW-1185">Reference proteome</keyword>
<evidence type="ECO:0000313" key="2">
    <source>
        <dbReference type="EMBL" id="QHS59282.1"/>
    </source>
</evidence>
<organism evidence="2 3">
    <name type="scientific">Chitinophaga agri</name>
    <dbReference type="NCBI Taxonomy" id="2703787"/>
    <lineage>
        <taxon>Bacteria</taxon>
        <taxon>Pseudomonadati</taxon>
        <taxon>Bacteroidota</taxon>
        <taxon>Chitinophagia</taxon>
        <taxon>Chitinophagales</taxon>
        <taxon>Chitinophagaceae</taxon>
        <taxon>Chitinophaga</taxon>
    </lineage>
</organism>
<dbReference type="InterPro" id="IPR045743">
    <property type="entry name" value="DUF6089"/>
</dbReference>